<dbReference type="Proteomes" id="UP000826234">
    <property type="component" value="Unassembled WGS sequence"/>
</dbReference>
<evidence type="ECO:0000256" key="3">
    <source>
        <dbReference type="ARBA" id="ARBA00023319"/>
    </source>
</evidence>
<organism evidence="7 8">
    <name type="scientific">Phrynosoma platyrhinos</name>
    <name type="common">Desert horned lizard</name>
    <dbReference type="NCBI Taxonomy" id="52577"/>
    <lineage>
        <taxon>Eukaryota</taxon>
        <taxon>Metazoa</taxon>
        <taxon>Chordata</taxon>
        <taxon>Craniata</taxon>
        <taxon>Vertebrata</taxon>
        <taxon>Euteleostomi</taxon>
        <taxon>Lepidosauria</taxon>
        <taxon>Squamata</taxon>
        <taxon>Bifurcata</taxon>
        <taxon>Unidentata</taxon>
        <taxon>Episquamata</taxon>
        <taxon>Toxicofera</taxon>
        <taxon>Iguania</taxon>
        <taxon>Phrynosomatidae</taxon>
        <taxon>Phrynosomatinae</taxon>
        <taxon>Phrynosoma</taxon>
    </lineage>
</organism>
<dbReference type="EMBL" id="JAIPUX010005289">
    <property type="protein sequence ID" value="KAH0618825.1"/>
    <property type="molecule type" value="Genomic_DNA"/>
</dbReference>
<keyword evidence="2" id="KW-1015">Disulfide bond</keyword>
<dbReference type="PANTHER" id="PTHR16423:SF10">
    <property type="entry name" value="CRKD-BINDING PROTEIN-RELATED"/>
    <property type="match status" value="1"/>
</dbReference>
<evidence type="ECO:0000256" key="4">
    <source>
        <dbReference type="SAM" id="MobiDB-lite"/>
    </source>
</evidence>
<keyword evidence="1" id="KW-0732">Signal</keyword>
<keyword evidence="5" id="KW-0812">Transmembrane</keyword>
<dbReference type="InterPro" id="IPR052314">
    <property type="entry name" value="Immune_rcpt_domain"/>
</dbReference>
<proteinExistence type="predicted"/>
<dbReference type="InterPro" id="IPR003599">
    <property type="entry name" value="Ig_sub"/>
</dbReference>
<keyword evidence="8" id="KW-1185">Reference proteome</keyword>
<feature type="compositionally biased region" description="Polar residues" evidence="4">
    <location>
        <begin position="1"/>
        <end position="11"/>
    </location>
</feature>
<feature type="transmembrane region" description="Helical" evidence="5">
    <location>
        <begin position="368"/>
        <end position="396"/>
    </location>
</feature>
<accession>A0ABQ7SNC1</accession>
<evidence type="ECO:0000256" key="5">
    <source>
        <dbReference type="SAM" id="Phobius"/>
    </source>
</evidence>
<dbReference type="Gene3D" id="2.60.40.10">
    <property type="entry name" value="Immunoglobulins"/>
    <property type="match status" value="2"/>
</dbReference>
<feature type="domain" description="Immunoglobulin" evidence="6">
    <location>
        <begin position="228"/>
        <end position="335"/>
    </location>
</feature>
<comment type="caution">
    <text evidence="7">The sequence shown here is derived from an EMBL/GenBank/DDBJ whole genome shotgun (WGS) entry which is preliminary data.</text>
</comment>
<evidence type="ECO:0000256" key="2">
    <source>
        <dbReference type="ARBA" id="ARBA00023157"/>
    </source>
</evidence>
<keyword evidence="5" id="KW-0472">Membrane</keyword>
<dbReference type="SUPFAM" id="SSF48726">
    <property type="entry name" value="Immunoglobulin"/>
    <property type="match status" value="2"/>
</dbReference>
<evidence type="ECO:0000313" key="8">
    <source>
        <dbReference type="Proteomes" id="UP000826234"/>
    </source>
</evidence>
<feature type="region of interest" description="Disordered" evidence="4">
    <location>
        <begin position="1"/>
        <end position="26"/>
    </location>
</feature>
<evidence type="ECO:0000313" key="7">
    <source>
        <dbReference type="EMBL" id="KAH0618825.1"/>
    </source>
</evidence>
<sequence>MLFPQLQTSTADLEEQVTDNDKDNPLPSCKGKLSGALLYSLKFSYRMEGFSVLLLMGLMLTEPFVAGETYSSPMSVSPSLVRSNSTQKSSEEVALKQGMSLGITAFCAYQYFQGEVVWCKETEEKECDVNEPLSHSGSGGWKFLPTKPNQKITLEGPRNGCLSLLMTALQLEDSGTYWFGLLDGLNIISWKKIKVVVHESLLVPSKPLQPPTSMTPSFVRPSVSGRKLQEVIKVQGESLILEAFCSEQDVQAEKVWCKGDLLTECDVDKPLSLSRTGWKYLTPEPNQRVVLLVSKNGCIYFFIASLQIEDSGIYWLGILEGLRIIPVRRIKVIVQKEQKTNGIVTVTSEDEQSPEPSVTTPISSEPRVYQVILILGSIVVGITIIAALTLVVTMLLRRKMRAADDLNFGDNPNCRVITLQIHDINAAKDLSSKEMNAIYAIPNKPKSRIEDITYVNTKFPLRSNIIKHHSEPHGTLPSPGSVEYANIIFGSRIPHIRD</sequence>
<dbReference type="SMART" id="SM00409">
    <property type="entry name" value="IG"/>
    <property type="match status" value="2"/>
</dbReference>
<dbReference type="InterPro" id="IPR013783">
    <property type="entry name" value="Ig-like_fold"/>
</dbReference>
<keyword evidence="3" id="KW-0393">Immunoglobulin domain</keyword>
<reference evidence="7 8" key="1">
    <citation type="journal article" date="2022" name="Gigascience">
        <title>A chromosome-level genome assembly and annotation of the desert horned lizard, Phrynosoma platyrhinos, provides insight into chromosomal rearrangements among reptiles.</title>
        <authorList>
            <person name="Koochekian N."/>
            <person name="Ascanio A."/>
            <person name="Farleigh K."/>
            <person name="Card D.C."/>
            <person name="Schield D.R."/>
            <person name="Castoe T.A."/>
            <person name="Jezkova T."/>
        </authorList>
    </citation>
    <scope>NUCLEOTIDE SEQUENCE [LARGE SCALE GENOMIC DNA]</scope>
    <source>
        <strain evidence="7">NK-2021</strain>
    </source>
</reference>
<dbReference type="PANTHER" id="PTHR16423">
    <property type="entry name" value="TREM-LIKE TRANSCRIPT PROTEIN"/>
    <property type="match status" value="1"/>
</dbReference>
<feature type="domain" description="Immunoglobulin" evidence="6">
    <location>
        <begin position="90"/>
        <end position="198"/>
    </location>
</feature>
<evidence type="ECO:0000256" key="1">
    <source>
        <dbReference type="ARBA" id="ARBA00022729"/>
    </source>
</evidence>
<protein>
    <recommendedName>
        <fullName evidence="6">Immunoglobulin domain-containing protein</fullName>
    </recommendedName>
</protein>
<keyword evidence="5" id="KW-1133">Transmembrane helix</keyword>
<dbReference type="InterPro" id="IPR036179">
    <property type="entry name" value="Ig-like_dom_sf"/>
</dbReference>
<name>A0ABQ7SNC1_PHRPL</name>
<gene>
    <name evidence="7" type="ORF">JD844_018319</name>
</gene>
<evidence type="ECO:0000259" key="6">
    <source>
        <dbReference type="SMART" id="SM00409"/>
    </source>
</evidence>